<accession>A0ABS5AFR9</accession>
<evidence type="ECO:0000313" key="3">
    <source>
        <dbReference type="EMBL" id="MBP2475429.1"/>
    </source>
</evidence>
<keyword evidence="2" id="KW-0472">Membrane</keyword>
<feature type="region of interest" description="Disordered" evidence="1">
    <location>
        <begin position="68"/>
        <end position="135"/>
    </location>
</feature>
<sequence>MNVDDELRRLFSDERLELRPSPDAETAVLAGVKRRVRRKRIAIAATGALSALAIAGGSFLVLAPPTPETVQSAGDPTLTLSSVEPSASGTPAPSDSSTPPSSSQRPPSGSGAGTPGSSSGKATTTTNAKTLVGTVRMGPTSYGGLTLGMTKEQAEATGLISPNAQPESKNGCLGYDYKGKPDKASFYSVVISKTRGVVRIDGRGDEVTVEGVGVGSSVAEFEKAYGNDWLTPHGAVGERVVPVPGNTAANYWFLVRNDKVSEVRLELSQQDCYV</sequence>
<dbReference type="RefSeq" id="WP_086780375.1">
    <property type="nucleotide sequence ID" value="NZ_JAGIOO010000001.1"/>
</dbReference>
<keyword evidence="2" id="KW-1133">Transmembrane helix</keyword>
<protein>
    <submittedName>
        <fullName evidence="3">Uncharacterized protein</fullName>
    </submittedName>
</protein>
<gene>
    <name evidence="3" type="ORF">JOF53_004301</name>
</gene>
<dbReference type="Proteomes" id="UP001519363">
    <property type="component" value="Unassembled WGS sequence"/>
</dbReference>
<evidence type="ECO:0000313" key="4">
    <source>
        <dbReference type="Proteomes" id="UP001519363"/>
    </source>
</evidence>
<comment type="caution">
    <text evidence="3">The sequence shown here is derived from an EMBL/GenBank/DDBJ whole genome shotgun (WGS) entry which is preliminary data.</text>
</comment>
<name>A0ABS5AFR9_9PSEU</name>
<keyword evidence="2" id="KW-0812">Transmembrane</keyword>
<reference evidence="3 4" key="1">
    <citation type="submission" date="2021-03" db="EMBL/GenBank/DDBJ databases">
        <title>Sequencing the genomes of 1000 actinobacteria strains.</title>
        <authorList>
            <person name="Klenk H.-P."/>
        </authorList>
    </citation>
    <scope>NUCLEOTIDE SEQUENCE [LARGE SCALE GENOMIC DNA]</scope>
    <source>
        <strain evidence="3 4">DSM 44580</strain>
    </source>
</reference>
<feature type="compositionally biased region" description="Low complexity" evidence="1">
    <location>
        <begin position="85"/>
        <end position="126"/>
    </location>
</feature>
<organism evidence="3 4">
    <name type="scientific">Crossiella equi</name>
    <dbReference type="NCBI Taxonomy" id="130796"/>
    <lineage>
        <taxon>Bacteria</taxon>
        <taxon>Bacillati</taxon>
        <taxon>Actinomycetota</taxon>
        <taxon>Actinomycetes</taxon>
        <taxon>Pseudonocardiales</taxon>
        <taxon>Pseudonocardiaceae</taxon>
        <taxon>Crossiella</taxon>
    </lineage>
</organism>
<evidence type="ECO:0000256" key="2">
    <source>
        <dbReference type="SAM" id="Phobius"/>
    </source>
</evidence>
<dbReference type="EMBL" id="JAGIOO010000001">
    <property type="protein sequence ID" value="MBP2475429.1"/>
    <property type="molecule type" value="Genomic_DNA"/>
</dbReference>
<evidence type="ECO:0000256" key="1">
    <source>
        <dbReference type="SAM" id="MobiDB-lite"/>
    </source>
</evidence>
<proteinExistence type="predicted"/>
<keyword evidence="4" id="KW-1185">Reference proteome</keyword>
<feature type="transmembrane region" description="Helical" evidence="2">
    <location>
        <begin position="41"/>
        <end position="63"/>
    </location>
</feature>
<feature type="compositionally biased region" description="Polar residues" evidence="1">
    <location>
        <begin position="68"/>
        <end position="84"/>
    </location>
</feature>